<dbReference type="SUPFAM" id="SSF141868">
    <property type="entry name" value="EAL domain-like"/>
    <property type="match status" value="1"/>
</dbReference>
<organism evidence="2 3">
    <name type="scientific">Marinobacterium mangrovicola</name>
    <dbReference type="NCBI Taxonomy" id="1476959"/>
    <lineage>
        <taxon>Bacteria</taxon>
        <taxon>Pseudomonadati</taxon>
        <taxon>Pseudomonadota</taxon>
        <taxon>Gammaproteobacteria</taxon>
        <taxon>Oceanospirillales</taxon>
        <taxon>Oceanospirillaceae</taxon>
        <taxon>Marinobacterium</taxon>
    </lineage>
</organism>
<dbReference type="CDD" id="cd01948">
    <property type="entry name" value="EAL"/>
    <property type="match status" value="1"/>
</dbReference>
<feature type="domain" description="EAL" evidence="1">
    <location>
        <begin position="2"/>
        <end position="255"/>
    </location>
</feature>
<dbReference type="OrthoDB" id="1673646at2"/>
<evidence type="ECO:0000259" key="1">
    <source>
        <dbReference type="PROSITE" id="PS50883"/>
    </source>
</evidence>
<dbReference type="SUPFAM" id="SSF103190">
    <property type="entry name" value="Sensory domain-like"/>
    <property type="match status" value="1"/>
</dbReference>
<dbReference type="PROSITE" id="PS50883">
    <property type="entry name" value="EAL"/>
    <property type="match status" value="1"/>
</dbReference>
<evidence type="ECO:0000313" key="2">
    <source>
        <dbReference type="EMBL" id="TCK08611.1"/>
    </source>
</evidence>
<dbReference type="InterPro" id="IPR018842">
    <property type="entry name" value="YkuI_C"/>
</dbReference>
<comment type="caution">
    <text evidence="2">The sequence shown here is derived from an EMBL/GenBank/DDBJ whole genome shotgun (WGS) entry which is preliminary data.</text>
</comment>
<dbReference type="RefSeq" id="WP_132287529.1">
    <property type="nucleotide sequence ID" value="NZ_SMFU01000007.1"/>
</dbReference>
<dbReference type="Pfam" id="PF00563">
    <property type="entry name" value="EAL"/>
    <property type="match status" value="1"/>
</dbReference>
<dbReference type="PANTHER" id="PTHR33121:SF82">
    <property type="entry name" value="SIGNAL TRANSDUCTION PROTEIN CONTAINING A EAL DOMAIN"/>
    <property type="match status" value="1"/>
</dbReference>
<dbReference type="Gene3D" id="3.30.450.20">
    <property type="entry name" value="PAS domain"/>
    <property type="match status" value="1"/>
</dbReference>
<proteinExistence type="predicted"/>
<evidence type="ECO:0000313" key="3">
    <source>
        <dbReference type="Proteomes" id="UP000294546"/>
    </source>
</evidence>
<keyword evidence="3" id="KW-1185">Reference proteome</keyword>
<dbReference type="Pfam" id="PF10388">
    <property type="entry name" value="YkuI_C"/>
    <property type="match status" value="1"/>
</dbReference>
<dbReference type="GO" id="GO:0071111">
    <property type="term" value="F:cyclic-guanylate-specific phosphodiesterase activity"/>
    <property type="evidence" value="ECO:0007669"/>
    <property type="project" value="InterPro"/>
</dbReference>
<dbReference type="AlphaFoldDB" id="A0A4R1GMW8"/>
<dbReference type="InterPro" id="IPR001633">
    <property type="entry name" value="EAL_dom"/>
</dbReference>
<sequence length="419" mass="47355">MSKILKETPNPALTSNEVFPWFQPVVDVATGRVVGYEALARQYNDEGEVVSAAHLLRADNDLSPAQRLELDRSLRVRALKMFAEKGEEGQVLALNLSPEWIDSLESFEQLPTLDMIREAGVKPEQVLLEITEINGDIDRIRELATLYRNAGVRVAYDDFGAGFQQLDRLMAFTPDVIKLDIRMFSAGEITHQKRALMQMVGDLGARMGCKVVFEGVETEDEFFLALHCNASHIQGFLFSPAQAEMVARDTYKTQVKGLLESHLDLAIDETARRQFHHERLKSELMALRELLLAGGDSHLDSFRPDPDILRFYVCDRQGNQISANWSFRDEQWCADETVIGANWSWRPYFYQLVGSEDYNTRVMSSTSYSDIATGRVCHTLSLALDERRVLLVDVVDRAQSPRPMSALIACQSDRMPSLS</sequence>
<dbReference type="SMART" id="SM00052">
    <property type="entry name" value="EAL"/>
    <property type="match status" value="1"/>
</dbReference>
<dbReference type="InterPro" id="IPR029151">
    <property type="entry name" value="Sensor-like_sf"/>
</dbReference>
<name>A0A4R1GMW8_9GAMM</name>
<dbReference type="EMBL" id="SMFU01000007">
    <property type="protein sequence ID" value="TCK08611.1"/>
    <property type="molecule type" value="Genomic_DNA"/>
</dbReference>
<protein>
    <submittedName>
        <fullName evidence="2">EAL domain-containing protein (Putative c-di-GMP-specific phosphodiesterase class I)</fullName>
    </submittedName>
</protein>
<accession>A0A4R1GMW8</accession>
<dbReference type="Proteomes" id="UP000294546">
    <property type="component" value="Unassembled WGS sequence"/>
</dbReference>
<gene>
    <name evidence="2" type="ORF">CLV83_0701</name>
</gene>
<dbReference type="InterPro" id="IPR050706">
    <property type="entry name" value="Cyclic-di-GMP_PDE-like"/>
</dbReference>
<dbReference type="PANTHER" id="PTHR33121">
    <property type="entry name" value="CYCLIC DI-GMP PHOSPHODIESTERASE PDEF"/>
    <property type="match status" value="1"/>
</dbReference>
<dbReference type="InterPro" id="IPR035919">
    <property type="entry name" value="EAL_sf"/>
</dbReference>
<dbReference type="Gene3D" id="3.20.20.450">
    <property type="entry name" value="EAL domain"/>
    <property type="match status" value="1"/>
</dbReference>
<reference evidence="2 3" key="1">
    <citation type="submission" date="2019-03" db="EMBL/GenBank/DDBJ databases">
        <title>Genomic Encyclopedia of Archaeal and Bacterial Type Strains, Phase II (KMG-II): from individual species to whole genera.</title>
        <authorList>
            <person name="Goeker M."/>
        </authorList>
    </citation>
    <scope>NUCLEOTIDE SEQUENCE [LARGE SCALE GENOMIC DNA]</scope>
    <source>
        <strain evidence="2 3">DSM 27697</strain>
    </source>
</reference>